<evidence type="ECO:0000313" key="4">
    <source>
        <dbReference type="Proteomes" id="UP001162156"/>
    </source>
</evidence>
<accession>A0AAV8WRU4</accession>
<keyword evidence="1" id="KW-0862">Zinc</keyword>
<dbReference type="SMART" id="SM00868">
    <property type="entry name" value="zf-AD"/>
    <property type="match status" value="1"/>
</dbReference>
<dbReference type="PANTHER" id="PTHR39942:SF1">
    <property type="entry name" value="BCDNA.LD26519-RELATED"/>
    <property type="match status" value="1"/>
</dbReference>
<keyword evidence="1" id="KW-0479">Metal-binding</keyword>
<feature type="binding site" evidence="1">
    <location>
        <position position="64"/>
    </location>
    <ligand>
        <name>Zn(2+)</name>
        <dbReference type="ChEBI" id="CHEBI:29105"/>
    </ligand>
</feature>
<dbReference type="Proteomes" id="UP001162156">
    <property type="component" value="Unassembled WGS sequence"/>
</dbReference>
<dbReference type="GO" id="GO:0005634">
    <property type="term" value="C:nucleus"/>
    <property type="evidence" value="ECO:0007669"/>
    <property type="project" value="InterPro"/>
</dbReference>
<evidence type="ECO:0000256" key="1">
    <source>
        <dbReference type="PROSITE-ProRule" id="PRU01263"/>
    </source>
</evidence>
<sequence>MAAVENPKFEELCRLCAIKTTMDLAINIFENESTIRQISKKICTCLPIKVHETDDLPKMICKNCLYKLELFCDFRERSAQTERLLVDLYNELNKTRAENDQEQTCLVPIDHNELIMMQHNQLLNDDNLQNVSKIDLTHLDQREGMNVEHEIILTHHNVDMNSHSLDSIDLTNQDLSKHSFKTEESSVHSNQDPQFREDNLNLMQQHQLMSDQFRLQHLHINMGDEFRK</sequence>
<dbReference type="InterPro" id="IPR012934">
    <property type="entry name" value="Znf_AD"/>
</dbReference>
<keyword evidence="4" id="KW-1185">Reference proteome</keyword>
<protein>
    <recommendedName>
        <fullName evidence="2">ZAD domain-containing protein</fullName>
    </recommendedName>
</protein>
<evidence type="ECO:0000313" key="3">
    <source>
        <dbReference type="EMBL" id="KAJ8929273.1"/>
    </source>
</evidence>
<comment type="caution">
    <text evidence="3">The sequence shown here is derived from an EMBL/GenBank/DDBJ whole genome shotgun (WGS) entry which is preliminary data.</text>
</comment>
<name>A0AAV8WRU4_9CUCU</name>
<gene>
    <name evidence="3" type="ORF">NQ314_018066</name>
</gene>
<reference evidence="3" key="1">
    <citation type="journal article" date="2023" name="Insect Mol. Biol.">
        <title>Genome sequencing provides insights into the evolution of gene families encoding plant cell wall-degrading enzymes in longhorned beetles.</title>
        <authorList>
            <person name="Shin N.R."/>
            <person name="Okamura Y."/>
            <person name="Kirsch R."/>
            <person name="Pauchet Y."/>
        </authorList>
    </citation>
    <scope>NUCLEOTIDE SEQUENCE</scope>
    <source>
        <strain evidence="3">RBIC_L_NR</strain>
    </source>
</reference>
<dbReference type="AlphaFoldDB" id="A0AAV8WRU4"/>
<dbReference type="SUPFAM" id="SSF57716">
    <property type="entry name" value="Glucocorticoid receptor-like (DNA-binding domain)"/>
    <property type="match status" value="1"/>
</dbReference>
<keyword evidence="1" id="KW-0863">Zinc-finger</keyword>
<dbReference type="Gene3D" id="3.40.1800.20">
    <property type="match status" value="1"/>
</dbReference>
<feature type="binding site" evidence="1">
    <location>
        <position position="61"/>
    </location>
    <ligand>
        <name>Zn(2+)</name>
        <dbReference type="ChEBI" id="CHEBI:29105"/>
    </ligand>
</feature>
<feature type="binding site" evidence="1">
    <location>
        <position position="13"/>
    </location>
    <ligand>
        <name>Zn(2+)</name>
        <dbReference type="ChEBI" id="CHEBI:29105"/>
    </ligand>
</feature>
<organism evidence="3 4">
    <name type="scientific">Rhamnusium bicolor</name>
    <dbReference type="NCBI Taxonomy" id="1586634"/>
    <lineage>
        <taxon>Eukaryota</taxon>
        <taxon>Metazoa</taxon>
        <taxon>Ecdysozoa</taxon>
        <taxon>Arthropoda</taxon>
        <taxon>Hexapoda</taxon>
        <taxon>Insecta</taxon>
        <taxon>Pterygota</taxon>
        <taxon>Neoptera</taxon>
        <taxon>Endopterygota</taxon>
        <taxon>Coleoptera</taxon>
        <taxon>Polyphaga</taxon>
        <taxon>Cucujiformia</taxon>
        <taxon>Chrysomeloidea</taxon>
        <taxon>Cerambycidae</taxon>
        <taxon>Lepturinae</taxon>
        <taxon>Rhagiini</taxon>
        <taxon>Rhamnusium</taxon>
    </lineage>
</organism>
<dbReference type="EMBL" id="JANEYF010005084">
    <property type="protein sequence ID" value="KAJ8929273.1"/>
    <property type="molecule type" value="Genomic_DNA"/>
</dbReference>
<proteinExistence type="predicted"/>
<dbReference type="PANTHER" id="PTHR39942">
    <property type="entry name" value="BCDNA.LD26519-RELATED"/>
    <property type="match status" value="1"/>
</dbReference>
<dbReference type="GO" id="GO:0008270">
    <property type="term" value="F:zinc ion binding"/>
    <property type="evidence" value="ECO:0007669"/>
    <property type="project" value="UniProtKB-UniRule"/>
</dbReference>
<dbReference type="PROSITE" id="PS51915">
    <property type="entry name" value="ZAD"/>
    <property type="match status" value="1"/>
</dbReference>
<feature type="domain" description="ZAD" evidence="2">
    <location>
        <begin position="11"/>
        <end position="88"/>
    </location>
</feature>
<dbReference type="Pfam" id="PF07776">
    <property type="entry name" value="zf-AD"/>
    <property type="match status" value="1"/>
</dbReference>
<evidence type="ECO:0000259" key="2">
    <source>
        <dbReference type="PROSITE" id="PS51915"/>
    </source>
</evidence>
<feature type="binding site" evidence="1">
    <location>
        <position position="16"/>
    </location>
    <ligand>
        <name>Zn(2+)</name>
        <dbReference type="ChEBI" id="CHEBI:29105"/>
    </ligand>
</feature>